<evidence type="ECO:0000313" key="3">
    <source>
        <dbReference type="Proteomes" id="UP001238163"/>
    </source>
</evidence>
<reference evidence="2" key="1">
    <citation type="submission" date="2023-07" db="EMBL/GenBank/DDBJ databases">
        <title>Genomic Encyclopedia of Type Strains, Phase IV (KMG-IV): sequencing the most valuable type-strain genomes for metagenomic binning, comparative biology and taxonomic classification.</title>
        <authorList>
            <person name="Goeker M."/>
        </authorList>
    </citation>
    <scope>NUCLEOTIDE SEQUENCE</scope>
    <source>
        <strain evidence="2">DSM 24202</strain>
    </source>
</reference>
<dbReference type="AlphaFoldDB" id="A0AAE4APZ6"/>
<protein>
    <recommendedName>
        <fullName evidence="1">ATP-dependent RecD2 DNA helicase-like helix-hairpin-helix domain-containing protein</fullName>
    </recommendedName>
</protein>
<evidence type="ECO:0000259" key="1">
    <source>
        <dbReference type="Pfam" id="PF14490"/>
    </source>
</evidence>
<dbReference type="Pfam" id="PF14490">
    <property type="entry name" value="HHH_RecD2"/>
    <property type="match status" value="1"/>
</dbReference>
<organism evidence="2 3">
    <name type="scientific">Oligosphaera ethanolica</name>
    <dbReference type="NCBI Taxonomy" id="760260"/>
    <lineage>
        <taxon>Bacteria</taxon>
        <taxon>Pseudomonadati</taxon>
        <taxon>Lentisphaerota</taxon>
        <taxon>Oligosphaeria</taxon>
        <taxon>Oligosphaerales</taxon>
        <taxon>Oligosphaeraceae</taxon>
        <taxon>Oligosphaera</taxon>
    </lineage>
</organism>
<comment type="caution">
    <text evidence="2">The sequence shown here is derived from an EMBL/GenBank/DDBJ whole genome shotgun (WGS) entry which is preliminary data.</text>
</comment>
<dbReference type="EMBL" id="JAUSVL010000001">
    <property type="protein sequence ID" value="MDQ0291055.1"/>
    <property type="molecule type" value="Genomic_DNA"/>
</dbReference>
<dbReference type="RefSeq" id="WP_307263288.1">
    <property type="nucleotide sequence ID" value="NZ_JAUSVL010000001.1"/>
</dbReference>
<feature type="domain" description="ATP-dependent RecD2 DNA helicase-like helix-hairpin-helix" evidence="1">
    <location>
        <begin position="201"/>
        <end position="285"/>
    </location>
</feature>
<name>A0AAE4APZ6_9BACT</name>
<accession>A0AAE4APZ6</accession>
<dbReference type="Proteomes" id="UP001238163">
    <property type="component" value="Unassembled WGS sequence"/>
</dbReference>
<dbReference type="Gene3D" id="1.10.10.2220">
    <property type="match status" value="1"/>
</dbReference>
<evidence type="ECO:0000313" key="2">
    <source>
        <dbReference type="EMBL" id="MDQ0291055.1"/>
    </source>
</evidence>
<dbReference type="InterPro" id="IPR029493">
    <property type="entry name" value="RecD2-like_HHH"/>
</dbReference>
<gene>
    <name evidence="2" type="ORF">J3R75_003162</name>
</gene>
<proteinExistence type="predicted"/>
<sequence length="351" mass="39591">MKSAILLSRYQKNAATRYRLCRRVLSFRRRKRRCIQRHPVSDNHGKKKRMETIEIKVNAVRYPKEDVDRKNRAEGQTKAWYILEAEFAGGRGSLTAKGDMIFRPAVGEYLKLNGAWAVYNGQREFKFSSAEVNMPVAERDMLRYACELTPGFGPATEEAVWELKGDDWRDIKAGDIKGLTEQKVSALRETIETLRLKEAQHRSIAWLMSKGATPGMAVSAWGAWGADMVGIVTANCYRLAELPNFGFTSVDREVRQAFGIGDNDSRRIEAAIHYCMGLLTERGNTAVSWFELDAELAQRLPGVGKSLIIDIIHAMFADQRLYGMPARQALISGVHFRAEKDIYDFCKGASA</sequence>
<keyword evidence="3" id="KW-1185">Reference proteome</keyword>